<dbReference type="OrthoDB" id="9975943at2759"/>
<name>A0A100IQR8_ASPNG</name>
<dbReference type="EMBL" id="BCMY01000015">
    <property type="protein sequence ID" value="GAQ45311.1"/>
    <property type="molecule type" value="Genomic_DNA"/>
</dbReference>
<comment type="caution">
    <text evidence="1">The sequence shown here is derived from an EMBL/GenBank/DDBJ whole genome shotgun (WGS) entry which is preliminary data.</text>
</comment>
<reference evidence="2" key="1">
    <citation type="journal article" date="2016" name="Genome Announc.">
        <title>Draft genome sequence of Aspergillus niger strain An76.</title>
        <authorList>
            <person name="Gong W."/>
            <person name="Cheng Z."/>
            <person name="Zhang H."/>
            <person name="Liu L."/>
            <person name="Gao P."/>
            <person name="Wang L."/>
        </authorList>
    </citation>
    <scope>NUCLEOTIDE SEQUENCE [LARGE SCALE GENOMIC DNA]</scope>
    <source>
        <strain evidence="2">An76</strain>
    </source>
</reference>
<accession>A0A100IQR8</accession>
<dbReference type="Gene3D" id="3.40.50.720">
    <property type="entry name" value="NAD(P)-binding Rossmann-like Domain"/>
    <property type="match status" value="1"/>
</dbReference>
<dbReference type="VEuPathDB" id="FungiDB:ASPNIDRAFT2_194525"/>
<dbReference type="OMA" id="AMGKYDK"/>
<sequence length="254" mass="27267">MHLILTGATGLVGSAVLDAMLRNAEVAKISILSRRPVPMAEDVKDPRIQVLIHENFQHYEPELLQKLEDADGCVWALGTSTTNVTEDQYVKITKDYALSAAKAFSTLKSSKPPFRFIYVSGEGATQSPGLFSPLFARVKGETEKLLSDLSTTNPLLHVDSVRPGFVDAAAHGTIQSYVPNHAVSGLGARIGIALAGPPIRHIFTGMHCPTEYLGKFLTDMAMGKVDGKLEGTGVSKLGSGWVVQNIGLRRISGL</sequence>
<dbReference type="VEuPathDB" id="FungiDB:M747DRAFT_332135"/>
<evidence type="ECO:0000313" key="2">
    <source>
        <dbReference type="Proteomes" id="UP000068243"/>
    </source>
</evidence>
<dbReference type="InterPro" id="IPR036291">
    <property type="entry name" value="NAD(P)-bd_dom_sf"/>
</dbReference>
<protein>
    <submittedName>
        <fullName evidence="1">NAD(P)-binding domain</fullName>
    </submittedName>
</protein>
<dbReference type="AlphaFoldDB" id="A0A100IQR8"/>
<gene>
    <name evidence="1" type="ORF">ABL_07972</name>
</gene>
<organism evidence="1 2">
    <name type="scientific">Aspergillus niger</name>
    <dbReference type="NCBI Taxonomy" id="5061"/>
    <lineage>
        <taxon>Eukaryota</taxon>
        <taxon>Fungi</taxon>
        <taxon>Dikarya</taxon>
        <taxon>Ascomycota</taxon>
        <taxon>Pezizomycotina</taxon>
        <taxon>Eurotiomycetes</taxon>
        <taxon>Eurotiomycetidae</taxon>
        <taxon>Eurotiales</taxon>
        <taxon>Aspergillaceae</taxon>
        <taxon>Aspergillus</taxon>
        <taxon>Aspergillus subgen. Circumdati</taxon>
    </lineage>
</organism>
<proteinExistence type="predicted"/>
<evidence type="ECO:0000313" key="1">
    <source>
        <dbReference type="EMBL" id="GAQ45311.1"/>
    </source>
</evidence>
<dbReference type="SUPFAM" id="SSF51735">
    <property type="entry name" value="NAD(P)-binding Rossmann-fold domains"/>
    <property type="match status" value="1"/>
</dbReference>
<dbReference type="Proteomes" id="UP000068243">
    <property type="component" value="Unassembled WGS sequence"/>
</dbReference>
<dbReference type="PANTHER" id="PTHR14097">
    <property type="entry name" value="OXIDOREDUCTASE HTATIP2"/>
    <property type="match status" value="1"/>
</dbReference>
<dbReference type="PANTHER" id="PTHR14097:SF8">
    <property type="entry name" value="NAD(P)-BINDING DOMAIN-CONTAINING PROTEIN"/>
    <property type="match status" value="1"/>
</dbReference>